<dbReference type="InterPro" id="IPR001451">
    <property type="entry name" value="Hexapep"/>
</dbReference>
<dbReference type="EMBL" id="AZGF01000020">
    <property type="protein sequence ID" value="KRM11321.1"/>
    <property type="molecule type" value="Genomic_DNA"/>
</dbReference>
<dbReference type="CDD" id="cd03354">
    <property type="entry name" value="LbH_SAT"/>
    <property type="match status" value="1"/>
</dbReference>
<evidence type="ECO:0000256" key="4">
    <source>
        <dbReference type="ARBA" id="ARBA00018522"/>
    </source>
</evidence>
<keyword evidence="6 11" id="KW-0808">Transferase</keyword>
<evidence type="ECO:0000313" key="13">
    <source>
        <dbReference type="Proteomes" id="UP000051820"/>
    </source>
</evidence>
<dbReference type="NCBIfam" id="NF041874">
    <property type="entry name" value="EPS_EpsC"/>
    <property type="match status" value="1"/>
</dbReference>
<dbReference type="Gene3D" id="2.160.10.10">
    <property type="entry name" value="Hexapeptide repeat proteins"/>
    <property type="match status" value="1"/>
</dbReference>
<dbReference type="FunFam" id="2.160.10.10:FF:000007">
    <property type="entry name" value="Serine acetyltransferase"/>
    <property type="match status" value="1"/>
</dbReference>
<keyword evidence="9 11" id="KW-0012">Acyltransferase</keyword>
<evidence type="ECO:0000256" key="9">
    <source>
        <dbReference type="ARBA" id="ARBA00023315"/>
    </source>
</evidence>
<dbReference type="InterPro" id="IPR053376">
    <property type="entry name" value="Serine_acetyltransferase"/>
</dbReference>
<dbReference type="InterPro" id="IPR018357">
    <property type="entry name" value="Hexapep_transf_CS"/>
</dbReference>
<dbReference type="NCBIfam" id="TIGR01172">
    <property type="entry name" value="cysE"/>
    <property type="match status" value="1"/>
</dbReference>
<evidence type="ECO:0000256" key="10">
    <source>
        <dbReference type="ARBA" id="ARBA00049486"/>
    </source>
</evidence>
<evidence type="ECO:0000256" key="2">
    <source>
        <dbReference type="ARBA" id="ARBA00007274"/>
    </source>
</evidence>
<dbReference type="InterPro" id="IPR011004">
    <property type="entry name" value="Trimer_LpxA-like_sf"/>
</dbReference>
<evidence type="ECO:0000313" key="12">
    <source>
        <dbReference type="EMBL" id="KRM11321.1"/>
    </source>
</evidence>
<keyword evidence="7" id="KW-0677">Repeat</keyword>
<dbReference type="RefSeq" id="WP_010623209.1">
    <property type="nucleotide sequence ID" value="NZ_AZGF01000020.1"/>
</dbReference>
<evidence type="ECO:0000256" key="1">
    <source>
        <dbReference type="ARBA" id="ARBA00004876"/>
    </source>
</evidence>
<proteinExistence type="inferred from homology"/>
<dbReference type="GO" id="GO:0009001">
    <property type="term" value="F:serine O-acetyltransferase activity"/>
    <property type="evidence" value="ECO:0007669"/>
    <property type="project" value="UniProtKB-EC"/>
</dbReference>
<evidence type="ECO:0000256" key="11">
    <source>
        <dbReference type="PIRNR" id="PIRNR000441"/>
    </source>
</evidence>
<dbReference type="PATRIC" id="fig|1423807.3.peg.922"/>
<dbReference type="Pfam" id="PF00132">
    <property type="entry name" value="Hexapep"/>
    <property type="match status" value="1"/>
</dbReference>
<dbReference type="GO" id="GO:0005737">
    <property type="term" value="C:cytoplasm"/>
    <property type="evidence" value="ECO:0007669"/>
    <property type="project" value="InterPro"/>
</dbReference>
<dbReference type="AlphaFoldDB" id="A0A0R1W6P9"/>
<dbReference type="OrthoDB" id="9801456at2"/>
<comment type="catalytic activity">
    <reaction evidence="10 11">
        <text>L-serine + acetyl-CoA = O-acetyl-L-serine + CoA</text>
        <dbReference type="Rhea" id="RHEA:24560"/>
        <dbReference type="ChEBI" id="CHEBI:33384"/>
        <dbReference type="ChEBI" id="CHEBI:57287"/>
        <dbReference type="ChEBI" id="CHEBI:57288"/>
        <dbReference type="ChEBI" id="CHEBI:58340"/>
        <dbReference type="EC" id="2.3.1.30"/>
    </reaction>
</comment>
<accession>A0A0R1W6P9</accession>
<dbReference type="eggNOG" id="COG1045">
    <property type="taxonomic scope" value="Bacteria"/>
</dbReference>
<gene>
    <name evidence="12" type="ORF">FD16_GL000910</name>
</gene>
<dbReference type="InterPro" id="IPR005881">
    <property type="entry name" value="Ser_O-AcTrfase"/>
</dbReference>
<evidence type="ECO:0000256" key="3">
    <source>
        <dbReference type="ARBA" id="ARBA00013266"/>
    </source>
</evidence>
<evidence type="ECO:0000256" key="6">
    <source>
        <dbReference type="ARBA" id="ARBA00022679"/>
    </source>
</evidence>
<dbReference type="UniPathway" id="UPA00136">
    <property type="reaction ID" value="UER00199"/>
</dbReference>
<comment type="caution">
    <text evidence="12">The sequence shown here is derived from an EMBL/GenBank/DDBJ whole genome shotgun (WGS) entry which is preliminary data.</text>
</comment>
<evidence type="ECO:0000256" key="8">
    <source>
        <dbReference type="ARBA" id="ARBA00023192"/>
    </source>
</evidence>
<protein>
    <recommendedName>
        <fullName evidence="4 11">Serine acetyltransferase</fullName>
        <ecNumber evidence="3 11">2.3.1.30</ecNumber>
    </recommendedName>
</protein>
<dbReference type="SUPFAM" id="SSF51161">
    <property type="entry name" value="Trimeric LpxA-like enzymes"/>
    <property type="match status" value="1"/>
</dbReference>
<dbReference type="GO" id="GO:0006535">
    <property type="term" value="P:cysteine biosynthetic process from serine"/>
    <property type="evidence" value="ECO:0007669"/>
    <property type="project" value="InterPro"/>
</dbReference>
<sequence length="183" mass="19543">MFDAARYIVKQDPAAKSVWEVILTYSGFHALGIHRIAHWLYRHHRYLSASLVAHLSKVMTGVEIHPGAKIGKHVFIDHGLGVVIGETAVVGDYVTILHGVTLGSRKAQSGRRHPVVGNHVFIGANAMLLGNITVGAQAKIGAGTVVLNDVPASSTVVGNPGHIVHQSTPQIVRTYSKTVVNSV</sequence>
<comment type="similarity">
    <text evidence="2 11">Belongs to the transferase hexapeptide repeat family.</text>
</comment>
<reference evidence="12 13" key="1">
    <citation type="journal article" date="2015" name="Genome Announc.">
        <title>Expanding the biotechnology potential of lactobacilli through comparative genomics of 213 strains and associated genera.</title>
        <authorList>
            <person name="Sun Z."/>
            <person name="Harris H.M."/>
            <person name="McCann A."/>
            <person name="Guo C."/>
            <person name="Argimon S."/>
            <person name="Zhang W."/>
            <person name="Yang X."/>
            <person name="Jeffery I.B."/>
            <person name="Cooney J.C."/>
            <person name="Kagawa T.F."/>
            <person name="Liu W."/>
            <person name="Song Y."/>
            <person name="Salvetti E."/>
            <person name="Wrobel A."/>
            <person name="Rasinkangas P."/>
            <person name="Parkhill J."/>
            <person name="Rea M.C."/>
            <person name="O'Sullivan O."/>
            <person name="Ritari J."/>
            <person name="Douillard F.P."/>
            <person name="Paul Ross R."/>
            <person name="Yang R."/>
            <person name="Briner A.E."/>
            <person name="Felis G.E."/>
            <person name="de Vos W.M."/>
            <person name="Barrangou R."/>
            <person name="Klaenhammer T.R."/>
            <person name="Caufield P.W."/>
            <person name="Cui Y."/>
            <person name="Zhang H."/>
            <person name="O'Toole P.W."/>
        </authorList>
    </citation>
    <scope>NUCLEOTIDE SEQUENCE [LARGE SCALE GENOMIC DNA]</scope>
    <source>
        <strain evidence="12 13">DSM 5007</strain>
    </source>
</reference>
<dbReference type="PANTHER" id="PTHR42811">
    <property type="entry name" value="SERINE ACETYLTRANSFERASE"/>
    <property type="match status" value="1"/>
</dbReference>
<keyword evidence="8" id="KW-0198">Cysteine biosynthesis</keyword>
<dbReference type="InterPro" id="IPR045304">
    <property type="entry name" value="LbH_SAT"/>
</dbReference>
<comment type="pathway">
    <text evidence="1">Amino-acid biosynthesis; L-cysteine biosynthesis; L-cysteine from L-serine: step 1/2.</text>
</comment>
<keyword evidence="13" id="KW-1185">Reference proteome</keyword>
<evidence type="ECO:0000256" key="5">
    <source>
        <dbReference type="ARBA" id="ARBA00022605"/>
    </source>
</evidence>
<organism evidence="12 13">
    <name type="scientific">Paucilactobacillus suebicus DSM 5007 = KCTC 3549</name>
    <dbReference type="NCBI Taxonomy" id="1423807"/>
    <lineage>
        <taxon>Bacteria</taxon>
        <taxon>Bacillati</taxon>
        <taxon>Bacillota</taxon>
        <taxon>Bacilli</taxon>
        <taxon>Lactobacillales</taxon>
        <taxon>Lactobacillaceae</taxon>
        <taxon>Paucilactobacillus</taxon>
    </lineage>
</organism>
<evidence type="ECO:0000256" key="7">
    <source>
        <dbReference type="ARBA" id="ARBA00022737"/>
    </source>
</evidence>
<dbReference type="Proteomes" id="UP000051820">
    <property type="component" value="Unassembled WGS sequence"/>
</dbReference>
<dbReference type="EC" id="2.3.1.30" evidence="3 11"/>
<dbReference type="InterPro" id="IPR042122">
    <property type="entry name" value="Ser_AcTrfase_N_sf"/>
</dbReference>
<dbReference type="PROSITE" id="PS00101">
    <property type="entry name" value="HEXAPEP_TRANSFERASES"/>
    <property type="match status" value="1"/>
</dbReference>
<keyword evidence="5" id="KW-0028">Amino-acid biosynthesis</keyword>
<dbReference type="Gene3D" id="1.10.3130.10">
    <property type="entry name" value="serine acetyltransferase, domain 1"/>
    <property type="match status" value="1"/>
</dbReference>
<dbReference type="STRING" id="1423807.FD16_GL000910"/>
<dbReference type="PIRSF" id="PIRSF000441">
    <property type="entry name" value="CysE"/>
    <property type="match status" value="1"/>
</dbReference>
<name>A0A0R1W6P9_9LACO</name>